<dbReference type="Proteomes" id="UP000269945">
    <property type="component" value="Unassembled WGS sequence"/>
</dbReference>
<evidence type="ECO:0000256" key="1">
    <source>
        <dbReference type="SAM" id="MobiDB-lite"/>
    </source>
</evidence>
<proteinExistence type="predicted"/>
<feature type="compositionally biased region" description="Basic and acidic residues" evidence="1">
    <location>
        <begin position="1"/>
        <end position="13"/>
    </location>
</feature>
<evidence type="ECO:0000313" key="2">
    <source>
        <dbReference type="EMBL" id="VCW97548.1"/>
    </source>
</evidence>
<feature type="compositionally biased region" description="Low complexity" evidence="1">
    <location>
        <begin position="16"/>
        <end position="28"/>
    </location>
</feature>
<gene>
    <name evidence="2" type="ORF">BN2614_LOCUS1</name>
</gene>
<organism evidence="2 3">
    <name type="scientific">Gulo gulo</name>
    <name type="common">Wolverine</name>
    <name type="synonym">Gluton</name>
    <dbReference type="NCBI Taxonomy" id="48420"/>
    <lineage>
        <taxon>Eukaryota</taxon>
        <taxon>Metazoa</taxon>
        <taxon>Chordata</taxon>
        <taxon>Craniata</taxon>
        <taxon>Vertebrata</taxon>
        <taxon>Euteleostomi</taxon>
        <taxon>Mammalia</taxon>
        <taxon>Eutheria</taxon>
        <taxon>Laurasiatheria</taxon>
        <taxon>Carnivora</taxon>
        <taxon>Caniformia</taxon>
        <taxon>Musteloidea</taxon>
        <taxon>Mustelidae</taxon>
        <taxon>Guloninae</taxon>
        <taxon>Gulo</taxon>
    </lineage>
</organism>
<name>A0A9X9LVS5_GULGU</name>
<dbReference type="AlphaFoldDB" id="A0A9X9LVS5"/>
<keyword evidence="3" id="KW-1185">Reference proteome</keyword>
<dbReference type="EMBL" id="CYRY02022169">
    <property type="protein sequence ID" value="VCW97548.1"/>
    <property type="molecule type" value="Genomic_DNA"/>
</dbReference>
<feature type="region of interest" description="Disordered" evidence="1">
    <location>
        <begin position="1"/>
        <end position="28"/>
    </location>
</feature>
<protein>
    <submittedName>
        <fullName evidence="2">Uncharacterized protein</fullName>
    </submittedName>
</protein>
<reference evidence="2 3" key="1">
    <citation type="submission" date="2018-10" db="EMBL/GenBank/DDBJ databases">
        <authorList>
            <person name="Ekblom R."/>
            <person name="Jareborg N."/>
        </authorList>
    </citation>
    <scope>NUCLEOTIDE SEQUENCE [LARGE SCALE GENOMIC DNA]</scope>
    <source>
        <tissue evidence="2">Muscle</tissue>
    </source>
</reference>
<evidence type="ECO:0000313" key="3">
    <source>
        <dbReference type="Proteomes" id="UP000269945"/>
    </source>
</evidence>
<accession>A0A9X9LVS5</accession>
<comment type="caution">
    <text evidence="2">The sequence shown here is derived from an EMBL/GenBank/DDBJ whole genome shotgun (WGS) entry which is preliminary data.</text>
</comment>
<sequence>MLPGVREHREPDLTHSSVHGSSFSSAAVASVVARQRLEEDRQGPRN</sequence>